<keyword evidence="2" id="KW-0963">Cytoplasm</keyword>
<dbReference type="GO" id="GO:0007059">
    <property type="term" value="P:chromosome segregation"/>
    <property type="evidence" value="ECO:0007669"/>
    <property type="project" value="UniProtKB-UniRule"/>
</dbReference>
<comment type="caution">
    <text evidence="4">The sequence shown here is derived from an EMBL/GenBank/DDBJ whole genome shotgun (WGS) entry which is preliminary data.</text>
</comment>
<evidence type="ECO:0000256" key="3">
    <source>
        <dbReference type="SAM" id="MobiDB-lite"/>
    </source>
</evidence>
<feature type="compositionally biased region" description="Acidic residues" evidence="3">
    <location>
        <begin position="368"/>
        <end position="395"/>
    </location>
</feature>
<feature type="compositionally biased region" description="Acidic residues" evidence="3">
    <location>
        <begin position="404"/>
        <end position="417"/>
    </location>
</feature>
<protein>
    <recommendedName>
        <fullName evidence="1 2">Segregation and condensation protein A</fullName>
    </recommendedName>
</protein>
<comment type="subunit">
    <text evidence="2">Component of a cohesin-like complex composed of ScpA, ScpB and the Smc homodimer, in which ScpA and ScpB bind to the head domain of Smc. The presence of the three proteins is required for the association of the complex with DNA.</text>
</comment>
<dbReference type="HAMAP" id="MF_01805">
    <property type="entry name" value="ScpA"/>
    <property type="match status" value="1"/>
</dbReference>
<reference evidence="4 5" key="1">
    <citation type="submission" date="2020-08" db="EMBL/GenBank/DDBJ databases">
        <title>Genomic Encyclopedia of Type Strains, Phase IV (KMG-IV): sequencing the most valuable type-strain genomes for metagenomic binning, comparative biology and taxonomic classification.</title>
        <authorList>
            <person name="Goeker M."/>
        </authorList>
    </citation>
    <scope>NUCLEOTIDE SEQUENCE [LARGE SCALE GENOMIC DNA]</scope>
    <source>
        <strain evidence="4 5">DSM 26723</strain>
    </source>
</reference>
<sequence length="468" mass="52002">MKPELKLVEDTGSQLEPDGFEFDPPPQQQEMPFAVVDGEPVTQLPRDLYIPPDALQVFLEAFEGPLDLLLYLIRRQNLDILDIPIAEITRQYMKYIDVMSELQLELAGEYLLMAAMLAEIKSRMLLPRPPSVEGSDEEDPRAELVRRLQEYERFKQAAEDIDRLPRMERDTMPTSAELTERKVVKIVPQVTLQEMLMALKDVMSRAEMFAHHHVHRDRLSVRQRMSDILSSLRESAFVDFTRLFRPEEGRMGVTVTFSAILELMKEGLIEIVQAEPYAPLHVRPASGSRHLKVVSDNDATEALAEADAENEAALAQPALPDENVVEDEEVDDLLAEEDPAATDSAAVGDEVAAADVENEAALAQPALPDEDVLDDEDFEEALDEDASEGDADVENLEALAQPELPEEDSAVTEEAAVEDSSTTETEAASEPIIDDPGVDDAGSPETDSVTEAPVDDENRERDDATEQK</sequence>
<dbReference type="GO" id="GO:0051301">
    <property type="term" value="P:cell division"/>
    <property type="evidence" value="ECO:0007669"/>
    <property type="project" value="UniProtKB-KW"/>
</dbReference>
<evidence type="ECO:0000313" key="5">
    <source>
        <dbReference type="Proteomes" id="UP000588068"/>
    </source>
</evidence>
<evidence type="ECO:0000313" key="4">
    <source>
        <dbReference type="EMBL" id="MBB6091926.1"/>
    </source>
</evidence>
<dbReference type="InterPro" id="IPR003768">
    <property type="entry name" value="ScpA"/>
</dbReference>
<keyword evidence="2" id="KW-0132">Cell division</keyword>
<keyword evidence="2" id="KW-0159">Chromosome partition</keyword>
<dbReference type="PANTHER" id="PTHR33969:SF2">
    <property type="entry name" value="SEGREGATION AND CONDENSATION PROTEIN A"/>
    <property type="match status" value="1"/>
</dbReference>
<dbReference type="AlphaFoldDB" id="A0A841HGM3"/>
<proteinExistence type="inferred from homology"/>
<comment type="similarity">
    <text evidence="2">Belongs to the ScpA family.</text>
</comment>
<organism evidence="4 5">
    <name type="scientific">Povalibacter uvarum</name>
    <dbReference type="NCBI Taxonomy" id="732238"/>
    <lineage>
        <taxon>Bacteria</taxon>
        <taxon>Pseudomonadati</taxon>
        <taxon>Pseudomonadota</taxon>
        <taxon>Gammaproteobacteria</taxon>
        <taxon>Steroidobacterales</taxon>
        <taxon>Steroidobacteraceae</taxon>
        <taxon>Povalibacter</taxon>
    </lineage>
</organism>
<gene>
    <name evidence="2" type="primary">scpA</name>
    <name evidence="4" type="ORF">HNQ60_000772</name>
</gene>
<dbReference type="EMBL" id="JACHHZ010000001">
    <property type="protein sequence ID" value="MBB6091926.1"/>
    <property type="molecule type" value="Genomic_DNA"/>
</dbReference>
<evidence type="ECO:0000256" key="2">
    <source>
        <dbReference type="HAMAP-Rule" id="MF_01805"/>
    </source>
</evidence>
<keyword evidence="5" id="KW-1185">Reference proteome</keyword>
<dbReference type="GO" id="GO:0006260">
    <property type="term" value="P:DNA replication"/>
    <property type="evidence" value="ECO:0007669"/>
    <property type="project" value="UniProtKB-UniRule"/>
</dbReference>
<dbReference type="Gene3D" id="6.10.250.2410">
    <property type="match status" value="1"/>
</dbReference>
<keyword evidence="2" id="KW-0131">Cell cycle</keyword>
<name>A0A841HGM3_9GAMM</name>
<dbReference type="PANTHER" id="PTHR33969">
    <property type="entry name" value="SEGREGATION AND CONDENSATION PROTEIN A"/>
    <property type="match status" value="1"/>
</dbReference>
<comment type="subcellular location">
    <subcellularLocation>
        <location evidence="2">Cytoplasm</location>
    </subcellularLocation>
    <text evidence="2">Associated with two foci at the outer edges of the nucleoid region in young cells, and at four foci within both cell halves in older cells.</text>
</comment>
<dbReference type="Proteomes" id="UP000588068">
    <property type="component" value="Unassembled WGS sequence"/>
</dbReference>
<feature type="compositionally biased region" description="Basic and acidic residues" evidence="3">
    <location>
        <begin position="456"/>
        <end position="468"/>
    </location>
</feature>
<dbReference type="GO" id="GO:0005737">
    <property type="term" value="C:cytoplasm"/>
    <property type="evidence" value="ECO:0007669"/>
    <property type="project" value="UniProtKB-SubCell"/>
</dbReference>
<feature type="region of interest" description="Disordered" evidence="3">
    <location>
        <begin position="362"/>
        <end position="468"/>
    </location>
</feature>
<evidence type="ECO:0000256" key="1">
    <source>
        <dbReference type="ARBA" id="ARBA00044777"/>
    </source>
</evidence>
<comment type="function">
    <text evidence="2">Participates in chromosomal partition during cell division. May act via the formation of a condensin-like complex containing Smc and ScpB that pull DNA away from mid-cell into both cell halves.</text>
</comment>
<accession>A0A841HGM3</accession>
<dbReference type="Pfam" id="PF02616">
    <property type="entry name" value="SMC_ScpA"/>
    <property type="match status" value="1"/>
</dbReference>